<feature type="transmembrane region" description="Helical" evidence="1">
    <location>
        <begin position="20"/>
        <end position="39"/>
    </location>
</feature>
<dbReference type="EMBL" id="ACCF01000052">
    <property type="protein sequence ID" value="EEF69019.1"/>
    <property type="molecule type" value="Genomic_DNA"/>
</dbReference>
<accession>B9Y4R8</accession>
<evidence type="ECO:0000256" key="1">
    <source>
        <dbReference type="SAM" id="Phobius"/>
    </source>
</evidence>
<comment type="caution">
    <text evidence="2">The sequence shown here is derived from an EMBL/GenBank/DDBJ whole genome shotgun (WGS) entry which is preliminary data.</text>
</comment>
<protein>
    <submittedName>
        <fullName evidence="2">Uncharacterized protein</fullName>
    </submittedName>
</protein>
<keyword evidence="1" id="KW-0472">Membrane</keyword>
<evidence type="ECO:0000313" key="3">
    <source>
        <dbReference type="Proteomes" id="UP000005950"/>
    </source>
</evidence>
<gene>
    <name evidence="2" type="ORF">HOLDEFILI_00799</name>
</gene>
<evidence type="ECO:0000313" key="2">
    <source>
        <dbReference type="EMBL" id="EEF69019.1"/>
    </source>
</evidence>
<sequence length="41" mass="4543">MYFSYSALTVDNGSPVSDSSFFAASMNDLYMTMIFTVCLKS</sequence>
<reference evidence="2 3" key="1">
    <citation type="submission" date="2008-12" db="EMBL/GenBank/DDBJ databases">
        <authorList>
            <person name="Fulton L."/>
            <person name="Clifton S."/>
            <person name="Fulton B."/>
            <person name="Xu J."/>
            <person name="Minx P."/>
            <person name="Pepin K.H."/>
            <person name="Johnson M."/>
            <person name="Bhonagiri V."/>
            <person name="Nash W.E."/>
            <person name="Mardis E.R."/>
            <person name="Wilson R.K."/>
        </authorList>
    </citation>
    <scope>NUCLEOTIDE SEQUENCE [LARGE SCALE GENOMIC DNA]</scope>
    <source>
        <strain evidence="2 3">DSM 12042</strain>
    </source>
</reference>
<dbReference type="Proteomes" id="UP000005950">
    <property type="component" value="Unassembled WGS sequence"/>
</dbReference>
<reference evidence="2 3" key="2">
    <citation type="submission" date="2009-02" db="EMBL/GenBank/DDBJ databases">
        <title>Draft genome sequence of Holdemania filiformis DSM 12042.</title>
        <authorList>
            <person name="Sudarsanam P."/>
            <person name="Ley R."/>
            <person name="Guruge J."/>
            <person name="Turnbaugh P.J."/>
            <person name="Mahowald M."/>
            <person name="Liep D."/>
            <person name="Gordon J."/>
        </authorList>
    </citation>
    <scope>NUCLEOTIDE SEQUENCE [LARGE SCALE GENOMIC DNA]</scope>
    <source>
        <strain evidence="2 3">DSM 12042</strain>
    </source>
</reference>
<dbReference type="AlphaFoldDB" id="B9Y4R8"/>
<proteinExistence type="predicted"/>
<keyword evidence="1" id="KW-0812">Transmembrane</keyword>
<organism evidence="2 3">
    <name type="scientific">Holdemania filiformis DSM 12042</name>
    <dbReference type="NCBI Taxonomy" id="545696"/>
    <lineage>
        <taxon>Bacteria</taxon>
        <taxon>Bacillati</taxon>
        <taxon>Bacillota</taxon>
        <taxon>Erysipelotrichia</taxon>
        <taxon>Erysipelotrichales</taxon>
        <taxon>Erysipelotrichaceae</taxon>
        <taxon>Holdemania</taxon>
    </lineage>
</organism>
<name>B9Y4R8_9FIRM</name>
<dbReference type="HOGENOM" id="CLU_3271198_0_0_9"/>
<keyword evidence="1" id="KW-1133">Transmembrane helix</keyword>